<dbReference type="AlphaFoldDB" id="A0A6B9XW45"/>
<sequence length="63" mass="6991">MNLQCIDYAYESAPICLRLRLIPSSLRLRSSPLFPPLPACQSPTSSPGCPLRPNHWLPLALAF</sequence>
<proteinExistence type="predicted"/>
<organism evidence="1">
    <name type="scientific">Picea sitchensis</name>
    <name type="common">Sitka spruce</name>
    <name type="synonym">Pinus sitchensis</name>
    <dbReference type="NCBI Taxonomy" id="3332"/>
    <lineage>
        <taxon>Eukaryota</taxon>
        <taxon>Viridiplantae</taxon>
        <taxon>Streptophyta</taxon>
        <taxon>Embryophyta</taxon>
        <taxon>Tracheophyta</taxon>
        <taxon>Spermatophyta</taxon>
        <taxon>Pinopsida</taxon>
        <taxon>Pinidae</taxon>
        <taxon>Conifers I</taxon>
        <taxon>Pinales</taxon>
        <taxon>Pinaceae</taxon>
        <taxon>Picea</taxon>
    </lineage>
</organism>
<reference evidence="1" key="1">
    <citation type="submission" date="2019-03" db="EMBL/GenBank/DDBJ databases">
        <title>Largest Complete Mitochondrial Genome of a Gymnosperm, Sitka Spruce (Picea sitchensis), Indicates Complex Physical Structure.</title>
        <authorList>
            <person name="Jackman S.D."/>
            <person name="Coombe L."/>
            <person name="Warren R."/>
            <person name="Kirk H."/>
            <person name="Trinh E."/>
            <person name="McLeod T."/>
            <person name="Pleasance S."/>
            <person name="Pandoh P."/>
            <person name="Zhao Y."/>
            <person name="Coope R."/>
            <person name="Bousquet J."/>
            <person name="Bohlmann J.C."/>
            <person name="Jones S.J.M."/>
            <person name="Birol I."/>
        </authorList>
    </citation>
    <scope>NUCLEOTIDE SEQUENCE</scope>
    <source>
        <strain evidence="1">Q903</strain>
    </source>
</reference>
<protein>
    <submittedName>
        <fullName evidence="1">Uncharacterized protein</fullName>
    </submittedName>
</protein>
<gene>
    <name evidence="1" type="primary">orf04252</name>
    <name evidence="1" type="ORF">Q903MT_gene4229</name>
</gene>
<geneLocation type="mitochondrion" evidence="1"/>
<keyword evidence="1" id="KW-0496">Mitochondrion</keyword>
<accession>A0A6B9XW45</accession>
<name>A0A6B9XW45_PICSI</name>
<evidence type="ECO:0000313" key="1">
    <source>
        <dbReference type="EMBL" id="QHR90206.1"/>
    </source>
</evidence>
<dbReference type="EMBL" id="MK697699">
    <property type="protein sequence ID" value="QHR90206.1"/>
    <property type="molecule type" value="Genomic_DNA"/>
</dbReference>